<protein>
    <submittedName>
        <fullName evidence="2">Succinate dehydrogenase iron-sulfur protein</fullName>
        <ecNumber evidence="2">1.3.5.1</ecNumber>
    </submittedName>
</protein>
<feature type="compositionally biased region" description="Polar residues" evidence="1">
    <location>
        <begin position="1"/>
        <end position="11"/>
    </location>
</feature>
<dbReference type="AlphaFoldDB" id="A0A6J4ISI8"/>
<feature type="compositionally biased region" description="Basic residues" evidence="1">
    <location>
        <begin position="57"/>
        <end position="69"/>
    </location>
</feature>
<feature type="non-terminal residue" evidence="2">
    <location>
        <position position="1"/>
    </location>
</feature>
<reference evidence="2" key="1">
    <citation type="submission" date="2020-02" db="EMBL/GenBank/DDBJ databases">
        <authorList>
            <person name="Meier V. D."/>
        </authorList>
    </citation>
    <scope>NUCLEOTIDE SEQUENCE</scope>
    <source>
        <strain evidence="2">AVDCRST_MAG50</strain>
    </source>
</reference>
<accession>A0A6J4ISI8</accession>
<dbReference type="EMBL" id="CADCTF010000126">
    <property type="protein sequence ID" value="CAA9258204.1"/>
    <property type="molecule type" value="Genomic_DNA"/>
</dbReference>
<feature type="region of interest" description="Disordered" evidence="1">
    <location>
        <begin position="166"/>
        <end position="235"/>
    </location>
</feature>
<sequence>GQGPSRAQGQAVQPGDGQEAALAGVHGGGGGHRPRPRCSARGQVDPGRHPHLPPLVRPRRVRLRRHGAQRRQPAGLPRDHQGRRHQDHPRAHPGPAGDQGPRGGHGALLRAVPLGAAVPDQHQRPGLHRALPVGRGPGPLRRHDQVHPVCRLHDLVPDLLGQLAVRGPGSHRERPPLHLRQPRPGRRAAPRHPEPAVGRVEVPHRLQLLGSMPSRHQGDPGHRRGQAGHPVRPGL</sequence>
<proteinExistence type="predicted"/>
<feature type="region of interest" description="Disordered" evidence="1">
    <location>
        <begin position="1"/>
        <end position="106"/>
    </location>
</feature>
<keyword evidence="2" id="KW-0560">Oxidoreductase</keyword>
<gene>
    <name evidence="2" type="ORF">AVDCRST_MAG50-2722</name>
</gene>
<organism evidence="2">
    <name type="scientific">uncultured Acidimicrobiales bacterium</name>
    <dbReference type="NCBI Taxonomy" id="310071"/>
    <lineage>
        <taxon>Bacteria</taxon>
        <taxon>Bacillati</taxon>
        <taxon>Actinomycetota</taxon>
        <taxon>Acidimicrobiia</taxon>
        <taxon>Acidimicrobiales</taxon>
        <taxon>environmental samples</taxon>
    </lineage>
</organism>
<dbReference type="EC" id="1.3.5.1" evidence="2"/>
<evidence type="ECO:0000256" key="1">
    <source>
        <dbReference type="SAM" id="MobiDB-lite"/>
    </source>
</evidence>
<dbReference type="GO" id="GO:0008177">
    <property type="term" value="F:succinate dehydrogenase (quinone) activity"/>
    <property type="evidence" value="ECO:0007669"/>
    <property type="project" value="UniProtKB-EC"/>
</dbReference>
<name>A0A6J4ISI8_9ACTN</name>
<evidence type="ECO:0000313" key="2">
    <source>
        <dbReference type="EMBL" id="CAA9258204.1"/>
    </source>
</evidence>
<feature type="non-terminal residue" evidence="2">
    <location>
        <position position="235"/>
    </location>
</feature>
<feature type="compositionally biased region" description="Basic residues" evidence="1">
    <location>
        <begin position="180"/>
        <end position="190"/>
    </location>
</feature>